<feature type="region of interest" description="Disordered" evidence="4">
    <location>
        <begin position="427"/>
        <end position="799"/>
    </location>
</feature>
<comment type="subcellular location">
    <subcellularLocation>
        <location evidence="1">Nucleus</location>
    </subcellularLocation>
</comment>
<protein>
    <submittedName>
        <fullName evidence="6">ARAD1A14234p</fullName>
    </submittedName>
</protein>
<dbReference type="Gene3D" id="2.130.10.10">
    <property type="entry name" value="YVTN repeat-like/Quinoprotein amine dehydrogenase"/>
    <property type="match status" value="1"/>
</dbReference>
<feature type="compositionally biased region" description="Polar residues" evidence="4">
    <location>
        <begin position="952"/>
        <end position="962"/>
    </location>
</feature>
<feature type="region of interest" description="Disordered" evidence="4">
    <location>
        <begin position="1150"/>
        <end position="1242"/>
    </location>
</feature>
<sequence length="1555" mass="167640">MTASLANVHHSDGLQEEVTDDWGYISLTGADEALDFIEPYESLPGRSCRLFAISNLHNVYVSAGSKGITAGKLSELRENASQGQSPQGEWFEYPLTIRHFEFSSDEKNLAIVADDENGSVSFFSVEDFTSSGTVGEPISTVQSKSVRDIQARPTNPYEYAVLHDDGDLCILNSKTGQFKFLEKNISAMSWATRGKTLLVGRRSNGCIAQYRAEGELTVSVAKPSWLPGTVYPVSLNWLDDKRFIAVYAEPAKEGEDDEERSVSAFLVEKDAHNNAVWSQIESPCTPAMEPDTSREDWWMSTVLRHWVGEHQILVNLVSAVSPDITLVSAKASFLIKDDTEKAGLPFTDDDTLPIGVALDISSTTEVANPIQGLEKSSALPILWILNNEGNLSAWHMVYKPGLRDGTVSLANAMAEFKKKLPAPLSSNIKPFLTSDIKPKTQTVKEDGKEGSSAAKPEAEPKGPPTVKPEQPKETIADKDYEAAVSKEPEQSKEPTVDKDSEPASKESEQSKEPISSKDSEPAVAKEPQQQKKPELTKSKWADDTKEPEGSTSEEQKESIEAEGSKGPAEPVSEKSKEAKEPRAIEEPKESPSLPTSRFATPVGFGSKSSMFGTGQSGEKSSDMGMGAFGNALMSSTNETPSSLPIEESDEEDSEASRADDSSSDEEATPRRSRAGPGAFGKNEQNKGVGFQSTSGSQPSPSTVPAFGQSGFGASPSFSSFKTSGTTSGFGAFAKQPAFGSSGFSTTSKEPEKEQGSAAPTSGFGAFAKQPAFGSSGFLTTDKGSEKEQGSAAPTGGFGAFANKPAFGSSGFLTTDKDSKKEQGSAAPTSGFGAFANKPAFGASGSGFGQFAQKSPFGSSTTNIFADKTDSKEEPDSKANESSTQTGFAQFAQKPAFGSSSTNIFAEKTDSKESKEEPESKSDEPSSKTTFGFGSQSPASGFGQAAQKPAFGSSDTNIFASKTDSNEPREESEPKPDESSSRNTFGFGSKSPASGFGQVTQKSPFGSQSTNIFANKADSKESKEEPESKSDESSSKTTFGFGSQSPASGFGQFGQKPFGSSNTSIFAGKTDSKEEAESKLEESSAQKGFGFQVSQPPTSGFSFGSSSTTFGKTDSKGELKSKSDKSSVQPVVDTDKEPVVADSTVTSQINLNKFQLSSGAVGTAAPTDDASKTPIEKSQQPIEDEEGDKEQTPVDSGLASGIDVKSESEEEASEASVESPEEEMSEEDLGEELYESEEDDEDEYGEILESTEVDLELKDLSEQTSAPEMPDYLPIDDPLPQEVREYYPSEFDIMYLETNAMFRINNTNIAFLQRYCDWHRNDRGTAHDINDVMKLDEWRLCEGTTVEYLADTLQASAESLNSELTSLRDQLVERHQNLTSSALHLARIQELIKYKKGEYSQRSQELRSLPVNAVELQRELRKRLSTAQESLSKVESDLTLLKTQLTQNGGARAPSFNDILSGINMLTARAERRYQEVRELHEQLRPDSSQAGGANTPKKSLATPSKVADRENAVNEVDFFGQLAVDRFKMSVGDLLKNRSADRVLSNQLPKEANYD</sequence>
<gene>
    <name evidence="6" type="ORF">GNLVRS02_ARAD1A14234g</name>
</gene>
<organism evidence="6">
    <name type="scientific">Blastobotrys adeninivorans</name>
    <name type="common">Yeast</name>
    <name type="synonym">Arxula adeninivorans</name>
    <dbReference type="NCBI Taxonomy" id="409370"/>
    <lineage>
        <taxon>Eukaryota</taxon>
        <taxon>Fungi</taxon>
        <taxon>Dikarya</taxon>
        <taxon>Ascomycota</taxon>
        <taxon>Saccharomycotina</taxon>
        <taxon>Dipodascomycetes</taxon>
        <taxon>Dipodascales</taxon>
        <taxon>Trichomonascaceae</taxon>
        <taxon>Blastobotrys</taxon>
    </lineage>
</organism>
<feature type="compositionally biased region" description="Polar residues" evidence="4">
    <location>
        <begin position="1036"/>
        <end position="1046"/>
    </location>
</feature>
<feature type="compositionally biased region" description="Acidic residues" evidence="4">
    <location>
        <begin position="1207"/>
        <end position="1242"/>
    </location>
</feature>
<feature type="compositionally biased region" description="Polar residues" evidence="4">
    <location>
        <begin position="632"/>
        <end position="642"/>
    </location>
</feature>
<feature type="compositionally biased region" description="Basic and acidic residues" evidence="4">
    <location>
        <begin position="906"/>
        <end position="925"/>
    </location>
</feature>
<feature type="compositionally biased region" description="Basic and acidic residues" evidence="4">
    <location>
        <begin position="1069"/>
        <end position="1083"/>
    </location>
</feature>
<feature type="compositionally biased region" description="Basic and acidic residues" evidence="4">
    <location>
        <begin position="571"/>
        <end position="589"/>
    </location>
</feature>
<dbReference type="InterPro" id="IPR039462">
    <property type="entry name" value="Nup159/Nup146_N"/>
</dbReference>
<feature type="compositionally biased region" description="Basic and acidic residues" evidence="4">
    <location>
        <begin position="1016"/>
        <end position="1033"/>
    </location>
</feature>
<feature type="domain" description="Nucleoporin Nup159/Nup146 N-terminal" evidence="5">
    <location>
        <begin position="44"/>
        <end position="391"/>
    </location>
</feature>
<evidence type="ECO:0000256" key="4">
    <source>
        <dbReference type="SAM" id="MobiDB-lite"/>
    </source>
</evidence>
<dbReference type="Pfam" id="PF16755">
    <property type="entry name" value="Beta-prop_NUP159_NUP214"/>
    <property type="match status" value="1"/>
</dbReference>
<feature type="compositionally biased region" description="Basic and acidic residues" evidence="4">
    <location>
        <begin position="528"/>
        <end position="563"/>
    </location>
</feature>
<dbReference type="InterPro" id="IPR015943">
    <property type="entry name" value="WD40/YVTN_repeat-like_dom_sf"/>
</dbReference>
<dbReference type="EMBL" id="HG937691">
    <property type="protein sequence ID" value="CDP33655.1"/>
    <property type="molecule type" value="Genomic_DNA"/>
</dbReference>
<keyword evidence="2" id="KW-0813">Transport</keyword>
<feature type="compositionally biased region" description="Basic and acidic residues" evidence="4">
    <location>
        <begin position="436"/>
        <end position="449"/>
    </location>
</feature>
<feature type="compositionally biased region" description="Basic and acidic residues" evidence="4">
    <location>
        <begin position="963"/>
        <end position="979"/>
    </location>
</feature>
<feature type="compositionally biased region" description="Polar residues" evidence="4">
    <location>
        <begin position="929"/>
        <end position="938"/>
    </location>
</feature>
<evidence type="ECO:0000256" key="1">
    <source>
        <dbReference type="ARBA" id="ARBA00004123"/>
    </source>
</evidence>
<proteinExistence type="predicted"/>
<evidence type="ECO:0000256" key="2">
    <source>
        <dbReference type="ARBA" id="ARBA00022448"/>
    </source>
</evidence>
<feature type="compositionally biased region" description="Polar residues" evidence="4">
    <location>
        <begin position="606"/>
        <end position="618"/>
    </location>
</feature>
<name>A0A060SXN7_BLAAD</name>
<evidence type="ECO:0000256" key="3">
    <source>
        <dbReference type="ARBA" id="ARBA00023242"/>
    </source>
</evidence>
<feature type="region of interest" description="Disordered" evidence="4">
    <location>
        <begin position="1480"/>
        <end position="1507"/>
    </location>
</feature>
<reference evidence="6" key="1">
    <citation type="submission" date="2014-02" db="EMBL/GenBank/DDBJ databases">
        <authorList>
            <person name="Genoscope - CEA"/>
        </authorList>
    </citation>
    <scope>NUCLEOTIDE SEQUENCE</scope>
    <source>
        <strain evidence="6">LS3</strain>
    </source>
</reference>
<dbReference type="GO" id="GO:0005634">
    <property type="term" value="C:nucleus"/>
    <property type="evidence" value="ECO:0007669"/>
    <property type="project" value="UniProtKB-SubCell"/>
</dbReference>
<feature type="compositionally biased region" description="Basic and acidic residues" evidence="4">
    <location>
        <begin position="866"/>
        <end position="878"/>
    </location>
</feature>
<feature type="compositionally biased region" description="Polar residues" evidence="4">
    <location>
        <begin position="996"/>
        <end position="1012"/>
    </location>
</feature>
<feature type="region of interest" description="Disordered" evidence="4">
    <location>
        <begin position="811"/>
        <end position="1138"/>
    </location>
</feature>
<feature type="compositionally biased region" description="Low complexity" evidence="4">
    <location>
        <begin position="1097"/>
        <end position="1110"/>
    </location>
</feature>
<feature type="compositionally biased region" description="Basic and acidic residues" evidence="4">
    <location>
        <begin position="1112"/>
        <end position="1124"/>
    </location>
</feature>
<feature type="compositionally biased region" description="Polar residues" evidence="4">
    <location>
        <begin position="1150"/>
        <end position="1159"/>
    </location>
</feature>
<feature type="compositionally biased region" description="Basic and acidic residues" evidence="4">
    <location>
        <begin position="469"/>
        <end position="520"/>
    </location>
</feature>
<dbReference type="SUPFAM" id="SSF117289">
    <property type="entry name" value="Nucleoporin domain"/>
    <property type="match status" value="1"/>
</dbReference>
<evidence type="ECO:0000259" key="5">
    <source>
        <dbReference type="Pfam" id="PF16755"/>
    </source>
</evidence>
<reference evidence="6" key="2">
    <citation type="submission" date="2014-06" db="EMBL/GenBank/DDBJ databases">
        <title>The complete genome of Blastobotrys (Arxula) adeninivorans LS3 - a yeast of biotechnological interest.</title>
        <authorList>
            <person name="Kunze G."/>
            <person name="Gaillardin C."/>
            <person name="Czernicka M."/>
            <person name="Durrens P."/>
            <person name="Martin T."/>
            <person name="Boer E."/>
            <person name="Gabaldon T."/>
            <person name="Cruz J."/>
            <person name="Talla E."/>
            <person name="Marck C."/>
            <person name="Goffeau A."/>
            <person name="Barbe V."/>
            <person name="Baret P."/>
            <person name="Baronian K."/>
            <person name="Beier S."/>
            <person name="Bleykasten C."/>
            <person name="Bode R."/>
            <person name="Casaregola S."/>
            <person name="Despons L."/>
            <person name="Fairhead C."/>
            <person name="Giersberg M."/>
            <person name="Gierski P."/>
            <person name="Hahnel U."/>
            <person name="Hartmann A."/>
            <person name="Jankowska D."/>
            <person name="Jubin C."/>
            <person name="Jung P."/>
            <person name="Lafontaine I."/>
            <person name="Leh-Louis V."/>
            <person name="Lemaire M."/>
            <person name="Marcet-Houben M."/>
            <person name="Mascher M."/>
            <person name="Morel G."/>
            <person name="Richard G.-F."/>
            <person name="Riechen J."/>
            <person name="Sacerdot C."/>
            <person name="Sarkar A."/>
            <person name="Savel G."/>
            <person name="Schacherer J."/>
            <person name="Sherman D."/>
            <person name="Straub M.-L."/>
            <person name="Stein N."/>
            <person name="Thierry A."/>
            <person name="Trautwein-Schult A."/>
            <person name="Westhof E."/>
            <person name="Worch S."/>
            <person name="Dujon B."/>
            <person name="Souciet J.-L."/>
            <person name="Wincker P."/>
            <person name="Scholz U."/>
            <person name="Neuveglise N."/>
        </authorList>
    </citation>
    <scope>NUCLEOTIDE SEQUENCE</scope>
    <source>
        <strain evidence="6">LS3</strain>
    </source>
</reference>
<evidence type="ECO:0000313" key="6">
    <source>
        <dbReference type="EMBL" id="CDP33655.1"/>
    </source>
</evidence>
<feature type="compositionally biased region" description="Low complexity" evidence="4">
    <location>
        <begin position="689"/>
        <end position="733"/>
    </location>
</feature>
<accession>A0A060SXN7</accession>
<keyword evidence="3" id="KW-0539">Nucleus</keyword>